<proteinExistence type="predicted"/>
<dbReference type="Pfam" id="PF08876">
    <property type="entry name" value="DUF1836"/>
    <property type="match status" value="1"/>
</dbReference>
<keyword evidence="3" id="KW-1185">Reference proteome</keyword>
<dbReference type="PANTHER" id="PTHR40056:SF1">
    <property type="entry name" value="DUF1836 DOMAIN-CONTAINING PROTEIN"/>
    <property type="match status" value="1"/>
</dbReference>
<dbReference type="PANTHER" id="PTHR40056">
    <property type="entry name" value="HYPOTHETICAL CYTOSOLIC PROTEIN"/>
    <property type="match status" value="1"/>
</dbReference>
<evidence type="ECO:0000313" key="3">
    <source>
        <dbReference type="Proteomes" id="UP001281656"/>
    </source>
</evidence>
<reference evidence="2 3" key="1">
    <citation type="submission" date="2023-04" db="EMBL/GenBank/DDBJ databases">
        <title>Clostridium tannerae sp. nov., isolated from the fecal material of an alpaca.</title>
        <authorList>
            <person name="Miller S."/>
            <person name="Hendry M."/>
            <person name="King J."/>
            <person name="Sankaranarayanan K."/>
            <person name="Lawson P.A."/>
        </authorList>
    </citation>
    <scope>NUCLEOTIDE SEQUENCE [LARGE SCALE GENOMIC DNA]</scope>
    <source>
        <strain evidence="2 3">A1-XYC3</strain>
    </source>
</reference>
<gene>
    <name evidence="2" type="ORF">P8V03_02425</name>
</gene>
<evidence type="ECO:0000313" key="2">
    <source>
        <dbReference type="EMBL" id="MDW8800007.1"/>
    </source>
</evidence>
<organism evidence="2 3">
    <name type="scientific">Clostridium tanneri</name>
    <dbReference type="NCBI Taxonomy" id="3037988"/>
    <lineage>
        <taxon>Bacteria</taxon>
        <taxon>Bacillati</taxon>
        <taxon>Bacillota</taxon>
        <taxon>Clostridia</taxon>
        <taxon>Eubacteriales</taxon>
        <taxon>Clostridiaceae</taxon>
        <taxon>Clostridium</taxon>
    </lineage>
</organism>
<accession>A0ABU4JPF0</accession>
<dbReference type="RefSeq" id="WP_318796658.1">
    <property type="nucleotide sequence ID" value="NZ_JARUJP010000002.1"/>
</dbReference>
<dbReference type="EMBL" id="JARUJP010000002">
    <property type="protein sequence ID" value="MDW8800007.1"/>
    <property type="molecule type" value="Genomic_DNA"/>
</dbReference>
<feature type="coiled-coil region" evidence="1">
    <location>
        <begin position="151"/>
        <end position="182"/>
    </location>
</feature>
<comment type="caution">
    <text evidence="2">The sequence shown here is derived from an EMBL/GenBank/DDBJ whole genome shotgun (WGS) entry which is preliminary data.</text>
</comment>
<dbReference type="Proteomes" id="UP001281656">
    <property type="component" value="Unassembled WGS sequence"/>
</dbReference>
<protein>
    <submittedName>
        <fullName evidence="2">DUF1836 domain-containing protein</fullName>
    </submittedName>
</protein>
<sequence>MNENELKRIIEEISSFEQLKLSNIPDIDLYMDQVTTFIDEKLGYLKRNEKDSILTKTMINNYTKAGIVIPPKKKKYSKQHMILIILTYYLKQVLSISDIQSLLSPIVQSINSGKIHELNVEDIYNKFLEIERDEIASFKGEFEDKLSLELADDLSEAEVESEEKLEQDLEEDTHDLDDKEKDISNLIMTVITLVVRSSIQKRMAEKIIDELLNENK</sequence>
<name>A0ABU4JPF0_9CLOT</name>
<dbReference type="InterPro" id="IPR014975">
    <property type="entry name" value="DUF1836"/>
</dbReference>
<evidence type="ECO:0000256" key="1">
    <source>
        <dbReference type="SAM" id="Coils"/>
    </source>
</evidence>
<keyword evidence="1" id="KW-0175">Coiled coil</keyword>